<gene>
    <name evidence="2" type="ORF">NDU88_004032</name>
</gene>
<comment type="caution">
    <text evidence="2">The sequence shown here is derived from an EMBL/GenBank/DDBJ whole genome shotgun (WGS) entry which is preliminary data.</text>
</comment>
<feature type="non-terminal residue" evidence="2">
    <location>
        <position position="1"/>
    </location>
</feature>
<dbReference type="EMBL" id="JANPWB010000002">
    <property type="protein sequence ID" value="KAJ1208649.1"/>
    <property type="molecule type" value="Genomic_DNA"/>
</dbReference>
<protein>
    <submittedName>
        <fullName evidence="2">Uncharacterized protein</fullName>
    </submittedName>
</protein>
<organism evidence="2 3">
    <name type="scientific">Pleurodeles waltl</name>
    <name type="common">Iberian ribbed newt</name>
    <dbReference type="NCBI Taxonomy" id="8319"/>
    <lineage>
        <taxon>Eukaryota</taxon>
        <taxon>Metazoa</taxon>
        <taxon>Chordata</taxon>
        <taxon>Craniata</taxon>
        <taxon>Vertebrata</taxon>
        <taxon>Euteleostomi</taxon>
        <taxon>Amphibia</taxon>
        <taxon>Batrachia</taxon>
        <taxon>Caudata</taxon>
        <taxon>Salamandroidea</taxon>
        <taxon>Salamandridae</taxon>
        <taxon>Pleurodelinae</taxon>
        <taxon>Pleurodeles</taxon>
    </lineage>
</organism>
<feature type="region of interest" description="Disordered" evidence="1">
    <location>
        <begin position="1"/>
        <end position="31"/>
    </location>
</feature>
<name>A0AAV7W697_PLEWA</name>
<evidence type="ECO:0000313" key="2">
    <source>
        <dbReference type="EMBL" id="KAJ1208649.1"/>
    </source>
</evidence>
<evidence type="ECO:0000256" key="1">
    <source>
        <dbReference type="SAM" id="MobiDB-lite"/>
    </source>
</evidence>
<dbReference type="Proteomes" id="UP001066276">
    <property type="component" value="Chromosome 1_2"/>
</dbReference>
<feature type="non-terminal residue" evidence="2">
    <location>
        <position position="70"/>
    </location>
</feature>
<sequence>GSCLLGPVRDSTQGQEEGHCTGRSSRSSGGADHQRQCLWLCLSHGLGGADLSLTAEGADGAGGYVAAEMG</sequence>
<reference evidence="2" key="1">
    <citation type="journal article" date="2022" name="bioRxiv">
        <title>Sequencing and chromosome-scale assembly of the giantPleurodeles waltlgenome.</title>
        <authorList>
            <person name="Brown T."/>
            <person name="Elewa A."/>
            <person name="Iarovenko S."/>
            <person name="Subramanian E."/>
            <person name="Araus A.J."/>
            <person name="Petzold A."/>
            <person name="Susuki M."/>
            <person name="Suzuki K.-i.T."/>
            <person name="Hayashi T."/>
            <person name="Toyoda A."/>
            <person name="Oliveira C."/>
            <person name="Osipova E."/>
            <person name="Leigh N.D."/>
            <person name="Simon A."/>
            <person name="Yun M.H."/>
        </authorList>
    </citation>
    <scope>NUCLEOTIDE SEQUENCE</scope>
    <source>
        <strain evidence="2">20211129_DDA</strain>
        <tissue evidence="2">Liver</tissue>
    </source>
</reference>
<accession>A0AAV7W697</accession>
<dbReference type="AlphaFoldDB" id="A0AAV7W697"/>
<keyword evidence="3" id="KW-1185">Reference proteome</keyword>
<proteinExistence type="predicted"/>
<evidence type="ECO:0000313" key="3">
    <source>
        <dbReference type="Proteomes" id="UP001066276"/>
    </source>
</evidence>